<evidence type="ECO:0000256" key="2">
    <source>
        <dbReference type="ARBA" id="ARBA00022692"/>
    </source>
</evidence>
<gene>
    <name evidence="9" type="ORF">MAPG_05873</name>
</gene>
<comment type="subcellular location">
    <subcellularLocation>
        <location evidence="1">Membrane</location>
        <topology evidence="1">Multi-pass membrane protein</topology>
    </subcellularLocation>
</comment>
<dbReference type="GO" id="GO:0016020">
    <property type="term" value="C:membrane"/>
    <property type="evidence" value="ECO:0007669"/>
    <property type="project" value="UniProtKB-SubCell"/>
</dbReference>
<feature type="region of interest" description="Disordered" evidence="6">
    <location>
        <begin position="392"/>
        <end position="429"/>
    </location>
</feature>
<dbReference type="Pfam" id="PF20684">
    <property type="entry name" value="Fung_rhodopsin"/>
    <property type="match status" value="1"/>
</dbReference>
<keyword evidence="3 7" id="KW-1133">Transmembrane helix</keyword>
<comment type="similarity">
    <text evidence="5">Belongs to the SAT4 family.</text>
</comment>
<evidence type="ECO:0000256" key="7">
    <source>
        <dbReference type="SAM" id="Phobius"/>
    </source>
</evidence>
<feature type="transmembrane region" description="Helical" evidence="7">
    <location>
        <begin position="31"/>
        <end position="50"/>
    </location>
</feature>
<dbReference type="InterPro" id="IPR049326">
    <property type="entry name" value="Rhodopsin_dom_fungi"/>
</dbReference>
<dbReference type="PANTHER" id="PTHR33048:SF42">
    <property type="entry name" value="INTEGRAL MEMBRANE PROTEIN"/>
    <property type="match status" value="1"/>
</dbReference>
<evidence type="ECO:0000256" key="3">
    <source>
        <dbReference type="ARBA" id="ARBA00022989"/>
    </source>
</evidence>
<feature type="transmembrane region" description="Helical" evidence="7">
    <location>
        <begin position="264"/>
        <end position="288"/>
    </location>
</feature>
<reference evidence="10" key="4">
    <citation type="journal article" date="2015" name="G3 (Bethesda)">
        <title>Genome sequences of three phytopathogenic species of the Magnaporthaceae family of fungi.</title>
        <authorList>
            <person name="Okagaki L.H."/>
            <person name="Nunes C.C."/>
            <person name="Sailsbery J."/>
            <person name="Clay B."/>
            <person name="Brown D."/>
            <person name="John T."/>
            <person name="Oh Y."/>
            <person name="Young N."/>
            <person name="Fitzgerald M."/>
            <person name="Haas B.J."/>
            <person name="Zeng Q."/>
            <person name="Young S."/>
            <person name="Adiconis X."/>
            <person name="Fan L."/>
            <person name="Levin J.Z."/>
            <person name="Mitchell T.K."/>
            <person name="Okubara P.A."/>
            <person name="Farman M.L."/>
            <person name="Kohn L.M."/>
            <person name="Birren B."/>
            <person name="Ma L.-J."/>
            <person name="Dean R.A."/>
        </authorList>
    </citation>
    <scope>NUCLEOTIDE SEQUENCE</scope>
    <source>
        <strain evidence="10">ATCC 64411 / 73-15</strain>
    </source>
</reference>
<feature type="transmembrane region" description="Helical" evidence="7">
    <location>
        <begin position="226"/>
        <end position="244"/>
    </location>
</feature>
<dbReference type="STRING" id="644358.A0A0C4E0J6"/>
<evidence type="ECO:0000313" key="11">
    <source>
        <dbReference type="Proteomes" id="UP000011715"/>
    </source>
</evidence>
<dbReference type="InterPro" id="IPR052337">
    <property type="entry name" value="SAT4-like"/>
</dbReference>
<accession>A0A0C4E0J6</accession>
<reference evidence="10" key="5">
    <citation type="submission" date="2015-06" db="UniProtKB">
        <authorList>
            <consortium name="EnsemblFungi"/>
        </authorList>
    </citation>
    <scope>IDENTIFICATION</scope>
    <source>
        <strain evidence="10">ATCC 64411</strain>
    </source>
</reference>
<evidence type="ECO:0000256" key="4">
    <source>
        <dbReference type="ARBA" id="ARBA00023136"/>
    </source>
</evidence>
<reference evidence="9" key="3">
    <citation type="submission" date="2011-03" db="EMBL/GenBank/DDBJ databases">
        <title>Annotation of Magnaporthe poae ATCC 64411.</title>
        <authorList>
            <person name="Ma L.-J."/>
            <person name="Dead R."/>
            <person name="Young S.K."/>
            <person name="Zeng Q."/>
            <person name="Gargeya S."/>
            <person name="Fitzgerald M."/>
            <person name="Haas B."/>
            <person name="Abouelleil A."/>
            <person name="Alvarado L."/>
            <person name="Arachchi H.M."/>
            <person name="Berlin A."/>
            <person name="Brown A."/>
            <person name="Chapman S.B."/>
            <person name="Chen Z."/>
            <person name="Dunbar C."/>
            <person name="Freedman E."/>
            <person name="Gearin G."/>
            <person name="Gellesch M."/>
            <person name="Goldberg J."/>
            <person name="Griggs A."/>
            <person name="Gujja S."/>
            <person name="Heiman D."/>
            <person name="Howarth C."/>
            <person name="Larson L."/>
            <person name="Lui A."/>
            <person name="MacDonald P.J.P."/>
            <person name="Mehta T."/>
            <person name="Montmayeur A."/>
            <person name="Murphy C."/>
            <person name="Neiman D."/>
            <person name="Pearson M."/>
            <person name="Priest M."/>
            <person name="Roberts A."/>
            <person name="Saif S."/>
            <person name="Shea T."/>
            <person name="Shenoy N."/>
            <person name="Sisk P."/>
            <person name="Stolte C."/>
            <person name="Sykes S."/>
            <person name="Yandava C."/>
            <person name="Wortman J."/>
            <person name="Nusbaum C."/>
            <person name="Birren B."/>
        </authorList>
    </citation>
    <scope>NUCLEOTIDE SEQUENCE</scope>
    <source>
        <strain evidence="9">ATCC 64411</strain>
    </source>
</reference>
<dbReference type="PANTHER" id="PTHR33048">
    <property type="entry name" value="PTH11-LIKE INTEGRAL MEMBRANE PROTEIN (AFU_ORTHOLOGUE AFUA_5G11245)"/>
    <property type="match status" value="1"/>
</dbReference>
<name>A0A0C4E0J6_MAGP6</name>
<dbReference type="EMBL" id="GL876970">
    <property type="protein sequence ID" value="KLU86865.1"/>
    <property type="molecule type" value="Genomic_DNA"/>
</dbReference>
<dbReference type="OrthoDB" id="5417887at2759"/>
<feature type="transmembrane region" description="Helical" evidence="7">
    <location>
        <begin position="112"/>
        <end position="134"/>
    </location>
</feature>
<reference evidence="9" key="1">
    <citation type="submission" date="2010-05" db="EMBL/GenBank/DDBJ databases">
        <title>The Genome Sequence of Magnaporthe poae strain ATCC 64411.</title>
        <authorList>
            <consortium name="The Broad Institute Genome Sequencing Platform"/>
            <consortium name="Broad Institute Genome Sequencing Center for Infectious Disease"/>
            <person name="Ma L.-J."/>
            <person name="Dead R."/>
            <person name="Young S."/>
            <person name="Zeng Q."/>
            <person name="Koehrsen M."/>
            <person name="Alvarado L."/>
            <person name="Berlin A."/>
            <person name="Chapman S.B."/>
            <person name="Chen Z."/>
            <person name="Freedman E."/>
            <person name="Gellesch M."/>
            <person name="Goldberg J."/>
            <person name="Griggs A."/>
            <person name="Gujja S."/>
            <person name="Heilman E.R."/>
            <person name="Heiman D."/>
            <person name="Hepburn T."/>
            <person name="Howarth C."/>
            <person name="Jen D."/>
            <person name="Larson L."/>
            <person name="Mehta T."/>
            <person name="Neiman D."/>
            <person name="Pearson M."/>
            <person name="Roberts A."/>
            <person name="Saif S."/>
            <person name="Shea T."/>
            <person name="Shenoy N."/>
            <person name="Sisk P."/>
            <person name="Stolte C."/>
            <person name="Sykes S."/>
            <person name="Walk T."/>
            <person name="White J."/>
            <person name="Yandava C."/>
            <person name="Haas B."/>
            <person name="Nusbaum C."/>
            <person name="Birren B."/>
        </authorList>
    </citation>
    <scope>NUCLEOTIDE SEQUENCE</scope>
    <source>
        <strain evidence="9">ATCC 64411</strain>
    </source>
</reference>
<evidence type="ECO:0000259" key="8">
    <source>
        <dbReference type="Pfam" id="PF20684"/>
    </source>
</evidence>
<protein>
    <recommendedName>
        <fullName evidence="8">Rhodopsin domain-containing protein</fullName>
    </recommendedName>
</protein>
<sequence length="429" mass="46457">MSGNGTVPLLPGQDPITGVCSADNVGPLSETITWVLVAVAFLFLSLRLYCKWVKSRTFWWDDWLLAITWIFLLAAGIILNINVKRGFGRHLCDLIFKSTDPMQISDIGRNSYIAGTFSILSAVWSKTSFAFTLLRVAESRWLKVTVWTIIATINLTMTMTAILAFLQCHPTEKVWGGDQVPGTCWRHGYTSFSMFTGIYSGLMDITLAMLPWPVIWGLQMKLAEKIGVAVAMSAGVFAGATAFAKSAQIPALAKGDFTYDGFGLVVWGSCEVAMTIVAACIPVLRVLVRDVKRSTRRHYGSSGVSGSHSLSKSRGYENHTTSGDGGGTKTAIVGGKGRRPSGSFSRPFAGKSPAPGAPSAADVHGDDWSERSIFHADDNRIVHTQEVKVEYHSRGIASGDNSSSENVGNGRAAAARESRGDEYEMGRIR</sequence>
<organism evidence="10 11">
    <name type="scientific">Magnaporthiopsis poae (strain ATCC 64411 / 73-15)</name>
    <name type="common">Kentucky bluegrass fungus</name>
    <name type="synonym">Magnaporthe poae</name>
    <dbReference type="NCBI Taxonomy" id="644358"/>
    <lineage>
        <taxon>Eukaryota</taxon>
        <taxon>Fungi</taxon>
        <taxon>Dikarya</taxon>
        <taxon>Ascomycota</taxon>
        <taxon>Pezizomycotina</taxon>
        <taxon>Sordariomycetes</taxon>
        <taxon>Sordariomycetidae</taxon>
        <taxon>Magnaporthales</taxon>
        <taxon>Magnaporthaceae</taxon>
        <taxon>Magnaporthiopsis</taxon>
    </lineage>
</organism>
<feature type="domain" description="Rhodopsin" evidence="8">
    <location>
        <begin position="46"/>
        <end position="289"/>
    </location>
</feature>
<keyword evidence="4 7" id="KW-0472">Membrane</keyword>
<dbReference type="AlphaFoldDB" id="A0A0C4E0J6"/>
<feature type="compositionally biased region" description="Low complexity" evidence="6">
    <location>
        <begin position="300"/>
        <end position="313"/>
    </location>
</feature>
<reference evidence="11" key="2">
    <citation type="submission" date="2010-05" db="EMBL/GenBank/DDBJ databases">
        <title>The genome sequence of Magnaporthe poae strain ATCC 64411.</title>
        <authorList>
            <person name="Ma L.-J."/>
            <person name="Dead R."/>
            <person name="Young S."/>
            <person name="Zeng Q."/>
            <person name="Koehrsen M."/>
            <person name="Alvarado L."/>
            <person name="Berlin A."/>
            <person name="Chapman S.B."/>
            <person name="Chen Z."/>
            <person name="Freedman E."/>
            <person name="Gellesch M."/>
            <person name="Goldberg J."/>
            <person name="Griggs A."/>
            <person name="Gujja S."/>
            <person name="Heilman E.R."/>
            <person name="Heiman D."/>
            <person name="Hepburn T."/>
            <person name="Howarth C."/>
            <person name="Jen D."/>
            <person name="Larson L."/>
            <person name="Mehta T."/>
            <person name="Neiman D."/>
            <person name="Pearson M."/>
            <person name="Roberts A."/>
            <person name="Saif S."/>
            <person name="Shea T."/>
            <person name="Shenoy N."/>
            <person name="Sisk P."/>
            <person name="Stolte C."/>
            <person name="Sykes S."/>
            <person name="Walk T."/>
            <person name="White J."/>
            <person name="Yandava C."/>
            <person name="Haas B."/>
            <person name="Nusbaum C."/>
            <person name="Birren B."/>
        </authorList>
    </citation>
    <scope>NUCLEOTIDE SEQUENCE [LARGE SCALE GENOMIC DNA]</scope>
    <source>
        <strain evidence="11">ATCC 64411 / 73-15</strain>
    </source>
</reference>
<evidence type="ECO:0000256" key="1">
    <source>
        <dbReference type="ARBA" id="ARBA00004141"/>
    </source>
</evidence>
<keyword evidence="2 7" id="KW-0812">Transmembrane</keyword>
<feature type="compositionally biased region" description="Low complexity" evidence="6">
    <location>
        <begin position="347"/>
        <end position="361"/>
    </location>
</feature>
<evidence type="ECO:0000256" key="5">
    <source>
        <dbReference type="ARBA" id="ARBA00038359"/>
    </source>
</evidence>
<feature type="transmembrane region" description="Helical" evidence="7">
    <location>
        <begin position="62"/>
        <end position="81"/>
    </location>
</feature>
<dbReference type="eggNOG" id="ENOG502SP0C">
    <property type="taxonomic scope" value="Eukaryota"/>
</dbReference>
<feature type="transmembrane region" description="Helical" evidence="7">
    <location>
        <begin position="146"/>
        <end position="166"/>
    </location>
</feature>
<keyword evidence="11" id="KW-1185">Reference proteome</keyword>
<feature type="transmembrane region" description="Helical" evidence="7">
    <location>
        <begin position="192"/>
        <end position="214"/>
    </location>
</feature>
<dbReference type="EMBL" id="ADBL01001401">
    <property type="status" value="NOT_ANNOTATED_CDS"/>
    <property type="molecule type" value="Genomic_DNA"/>
</dbReference>
<dbReference type="Proteomes" id="UP000011715">
    <property type="component" value="Unassembled WGS sequence"/>
</dbReference>
<dbReference type="EnsemblFungi" id="MAPG_05873T0">
    <property type="protein sequence ID" value="MAPG_05873T0"/>
    <property type="gene ID" value="MAPG_05873"/>
</dbReference>
<evidence type="ECO:0000313" key="9">
    <source>
        <dbReference type="EMBL" id="KLU86865.1"/>
    </source>
</evidence>
<evidence type="ECO:0000256" key="6">
    <source>
        <dbReference type="SAM" id="MobiDB-lite"/>
    </source>
</evidence>
<dbReference type="VEuPathDB" id="FungiDB:MAPG_05873"/>
<proteinExistence type="inferred from homology"/>
<feature type="region of interest" description="Disordered" evidence="6">
    <location>
        <begin position="297"/>
        <end position="365"/>
    </location>
</feature>
<feature type="compositionally biased region" description="Basic and acidic residues" evidence="6">
    <location>
        <begin position="414"/>
        <end position="429"/>
    </location>
</feature>
<evidence type="ECO:0000313" key="10">
    <source>
        <dbReference type="EnsemblFungi" id="MAPG_05873T0"/>
    </source>
</evidence>